<evidence type="ECO:0000256" key="1">
    <source>
        <dbReference type="SAM" id="MobiDB-lite"/>
    </source>
</evidence>
<evidence type="ECO:0000313" key="2">
    <source>
        <dbReference type="EMBL" id="QEX20229.1"/>
    </source>
</evidence>
<name>A0A5J6MSE5_9PROT</name>
<dbReference type="RefSeq" id="WP_151114482.1">
    <property type="nucleotide sequence ID" value="NZ_CP042582.1"/>
</dbReference>
<dbReference type="Proteomes" id="UP000325797">
    <property type="component" value="Chromosome"/>
</dbReference>
<dbReference type="AlphaFoldDB" id="A0A5J6MSE5"/>
<reference evidence="2 3" key="1">
    <citation type="submission" date="2019-08" db="EMBL/GenBank/DDBJ databases">
        <title>Hyperibacter terrae gen. nov., sp. nov. and Hyperibacter viscosus sp. nov., two new members in the family Rhodospirillaceae isolated from the rhizosphere of Hypericum perforatum.</title>
        <authorList>
            <person name="Noviana Z."/>
        </authorList>
    </citation>
    <scope>NUCLEOTIDE SEQUENCE [LARGE SCALE GENOMIC DNA]</scope>
    <source>
        <strain evidence="2 3">R5959</strain>
    </source>
</reference>
<organism evidence="2 3">
    <name type="scientific">Hypericibacter adhaerens</name>
    <dbReference type="NCBI Taxonomy" id="2602016"/>
    <lineage>
        <taxon>Bacteria</taxon>
        <taxon>Pseudomonadati</taxon>
        <taxon>Pseudomonadota</taxon>
        <taxon>Alphaproteobacteria</taxon>
        <taxon>Rhodospirillales</taxon>
        <taxon>Dongiaceae</taxon>
        <taxon>Hypericibacter</taxon>
    </lineage>
</organism>
<dbReference type="KEGG" id="hadh:FRZ61_01450"/>
<feature type="region of interest" description="Disordered" evidence="1">
    <location>
        <begin position="1"/>
        <end position="21"/>
    </location>
</feature>
<keyword evidence="3" id="KW-1185">Reference proteome</keyword>
<dbReference type="EMBL" id="CP042582">
    <property type="protein sequence ID" value="QEX20229.1"/>
    <property type="molecule type" value="Genomic_DNA"/>
</dbReference>
<evidence type="ECO:0000313" key="3">
    <source>
        <dbReference type="Proteomes" id="UP000325797"/>
    </source>
</evidence>
<gene>
    <name evidence="2" type="ORF">FRZ61_01450</name>
</gene>
<proteinExistence type="predicted"/>
<feature type="compositionally biased region" description="Basic and acidic residues" evidence="1">
    <location>
        <begin position="11"/>
        <end position="21"/>
    </location>
</feature>
<sequence length="167" mass="18565">MAFALTPPVEKTTRPDHRTYRDPNGGAWITCHLIDDDALATFAAQSGQIEIRQALGTGWVPNTAIDQLVQAPRALAWIDDRMTPQANRLRREMRRQIVDARARIRIRHGRSVLAGITHRTTAGKRQQVLVLVLTRKFVRSCDWQVGVDANHGPLEAGAFAPPTSLTS</sequence>
<accession>A0A5J6MSE5</accession>
<protein>
    <submittedName>
        <fullName evidence="2">Uncharacterized protein</fullName>
    </submittedName>
</protein>